<evidence type="ECO:0000256" key="1">
    <source>
        <dbReference type="SAM" id="Phobius"/>
    </source>
</evidence>
<evidence type="ECO:0000313" key="2">
    <source>
        <dbReference type="EMBL" id="OQD51723.1"/>
    </source>
</evidence>
<dbReference type="EMBL" id="MPOH02000061">
    <property type="protein sequence ID" value="OQD51723.1"/>
    <property type="molecule type" value="Genomic_DNA"/>
</dbReference>
<comment type="caution">
    <text evidence="2">The sequence shown here is derived from an EMBL/GenBank/DDBJ whole genome shotgun (WGS) entry which is preliminary data.</text>
</comment>
<name>A0A1V6MHD8_9ACTN</name>
<dbReference type="Proteomes" id="UP000184286">
    <property type="component" value="Unassembled WGS sequence"/>
</dbReference>
<reference evidence="3" key="1">
    <citation type="submission" date="2016-11" db="EMBL/GenBank/DDBJ databases">
        <authorList>
            <person name="Schniete J.K."/>
            <person name="Salih T."/>
            <person name="Algora Gallardo L."/>
            <person name="Martinez Fernandez S."/>
            <person name="Herron P.R."/>
        </authorList>
    </citation>
    <scope>NUCLEOTIDE SEQUENCE [LARGE SCALE GENOMIC DNA]</scope>
    <source>
        <strain evidence="3">DSM 41896</strain>
    </source>
</reference>
<dbReference type="RefSeq" id="WP_073497811.1">
    <property type="nucleotide sequence ID" value="NZ_MPOH02000061.1"/>
</dbReference>
<reference evidence="2 3" key="2">
    <citation type="submission" date="2017-02" db="EMBL/GenBank/DDBJ databases">
        <title>Draft genome sequence of Streptomyces phaeoluteigriseus type strain DSM41896.</title>
        <authorList>
            <person name="Salih T.S."/>
            <person name="Algora Gallardo L."/>
            <person name="Melo Santos T."/>
            <person name="Filgueira Martinez S."/>
            <person name="Herron P.R."/>
        </authorList>
    </citation>
    <scope>NUCLEOTIDE SEQUENCE [LARGE SCALE GENOMIC DNA]</scope>
    <source>
        <strain evidence="2 3">DSM 41896</strain>
    </source>
</reference>
<protein>
    <submittedName>
        <fullName evidence="2">Uncharacterized protein</fullName>
    </submittedName>
</protein>
<feature type="transmembrane region" description="Helical" evidence="1">
    <location>
        <begin position="6"/>
        <end position="24"/>
    </location>
</feature>
<organism evidence="2 3">
    <name type="scientific">Streptomyces phaeoluteigriseus</name>
    <dbReference type="NCBI Taxonomy" id="114686"/>
    <lineage>
        <taxon>Bacteria</taxon>
        <taxon>Bacillati</taxon>
        <taxon>Actinomycetota</taxon>
        <taxon>Actinomycetes</taxon>
        <taxon>Kitasatosporales</taxon>
        <taxon>Streptomycetaceae</taxon>
        <taxon>Streptomyces</taxon>
        <taxon>Streptomyces aurantiacus group</taxon>
    </lineage>
</organism>
<dbReference type="AlphaFoldDB" id="A0A1V6MHD8"/>
<accession>A0A1V6MHD8</accession>
<sequence length="80" mass="8712">MDPVMVTAGWGVAAAAFRLGYFWLSARSHTRRIESQIRHAESDHATLMKAINLLPPGSEITEVLPDGRQVTIKLPASKAA</sequence>
<evidence type="ECO:0000313" key="3">
    <source>
        <dbReference type="Proteomes" id="UP000184286"/>
    </source>
</evidence>
<proteinExistence type="predicted"/>
<keyword evidence="1" id="KW-0472">Membrane</keyword>
<keyword evidence="1" id="KW-1133">Transmembrane helix</keyword>
<gene>
    <name evidence="2" type="ORF">BM536_038500</name>
</gene>
<keyword evidence="1" id="KW-0812">Transmembrane</keyword>
<dbReference type="OrthoDB" id="4322186at2"/>